<dbReference type="CDD" id="cd03571">
    <property type="entry name" value="ENTH"/>
    <property type="match status" value="1"/>
</dbReference>
<name>A0AAU9KA78_9CILI</name>
<dbReference type="GO" id="GO:0006897">
    <property type="term" value="P:endocytosis"/>
    <property type="evidence" value="ECO:0007669"/>
    <property type="project" value="TreeGrafter"/>
</dbReference>
<reference evidence="3" key="1">
    <citation type="submission" date="2021-09" db="EMBL/GenBank/DDBJ databases">
        <authorList>
            <consortium name="AG Swart"/>
            <person name="Singh M."/>
            <person name="Singh A."/>
            <person name="Seah K."/>
            <person name="Emmerich C."/>
        </authorList>
    </citation>
    <scope>NUCLEOTIDE SEQUENCE</scope>
    <source>
        <strain evidence="3">ATCC30299</strain>
    </source>
</reference>
<protein>
    <recommendedName>
        <fullName evidence="2">ENTH domain-containing protein</fullName>
    </recommendedName>
</protein>
<dbReference type="AlphaFoldDB" id="A0AAU9KA78"/>
<dbReference type="SMART" id="SM00273">
    <property type="entry name" value="ENTH"/>
    <property type="match status" value="1"/>
</dbReference>
<dbReference type="SUPFAM" id="SSF48464">
    <property type="entry name" value="ENTH/VHS domain"/>
    <property type="match status" value="1"/>
</dbReference>
<dbReference type="Pfam" id="PF01417">
    <property type="entry name" value="ENTH"/>
    <property type="match status" value="1"/>
</dbReference>
<comment type="caution">
    <text evidence="3">The sequence shown here is derived from an EMBL/GenBank/DDBJ whole genome shotgun (WGS) entry which is preliminary data.</text>
</comment>
<dbReference type="GO" id="GO:0030276">
    <property type="term" value="F:clathrin binding"/>
    <property type="evidence" value="ECO:0007669"/>
    <property type="project" value="TreeGrafter"/>
</dbReference>
<feature type="domain" description="ENTH" evidence="2">
    <location>
        <begin position="12"/>
        <end position="143"/>
    </location>
</feature>
<proteinExistence type="predicted"/>
<dbReference type="GO" id="GO:0005886">
    <property type="term" value="C:plasma membrane"/>
    <property type="evidence" value="ECO:0007669"/>
    <property type="project" value="TreeGrafter"/>
</dbReference>
<evidence type="ECO:0000313" key="4">
    <source>
        <dbReference type="Proteomes" id="UP001162131"/>
    </source>
</evidence>
<feature type="compositionally biased region" description="Polar residues" evidence="1">
    <location>
        <begin position="201"/>
        <end position="210"/>
    </location>
</feature>
<dbReference type="PROSITE" id="PS50942">
    <property type="entry name" value="ENTH"/>
    <property type="match status" value="1"/>
</dbReference>
<dbReference type="GO" id="GO:0005768">
    <property type="term" value="C:endosome"/>
    <property type="evidence" value="ECO:0007669"/>
    <property type="project" value="TreeGrafter"/>
</dbReference>
<feature type="compositionally biased region" description="Low complexity" evidence="1">
    <location>
        <begin position="349"/>
        <end position="366"/>
    </location>
</feature>
<dbReference type="GO" id="GO:0005543">
    <property type="term" value="F:phospholipid binding"/>
    <property type="evidence" value="ECO:0007669"/>
    <property type="project" value="TreeGrafter"/>
</dbReference>
<dbReference type="EMBL" id="CAJZBQ010000058">
    <property type="protein sequence ID" value="CAG9334591.1"/>
    <property type="molecule type" value="Genomic_DNA"/>
</dbReference>
<keyword evidence="4" id="KW-1185">Reference proteome</keyword>
<feature type="compositionally biased region" description="Basic and acidic residues" evidence="1">
    <location>
        <begin position="169"/>
        <end position="178"/>
    </location>
</feature>
<evidence type="ECO:0000259" key="2">
    <source>
        <dbReference type="PROSITE" id="PS50942"/>
    </source>
</evidence>
<evidence type="ECO:0000313" key="3">
    <source>
        <dbReference type="EMBL" id="CAG9334591.1"/>
    </source>
</evidence>
<dbReference type="GO" id="GO:0030125">
    <property type="term" value="C:clathrin vesicle coat"/>
    <property type="evidence" value="ECO:0007669"/>
    <property type="project" value="TreeGrafter"/>
</dbReference>
<feature type="region of interest" description="Disordered" evidence="1">
    <location>
        <begin position="314"/>
        <end position="366"/>
    </location>
</feature>
<sequence length="552" mass="62137">MDSLKKIALGLRDRVTKTPLERMIAEVCSDENYGTSNTLLHEIAEKTYNPEERTVIMRCTWEYLRSPPKEWRRIYKALNLIEHLLKFGSNSCMNEIRDEGFKIRLLQDFSYRDGGEERGSGVRDKSKYINQLIADHKYLDEEREKAKKLRDKFSGMSSDSGRYGNYSDSNRRYEDDYYGRGGSYDPYPEKRRDIQEQQQQDYGGQSNSNLGEHIEEPVPVINEQPKIDIFSAPAVKPVINNRMPPPAKINPPPGGNLFATVTVKNTAIPEPAWNQPVQRPADIWSQPAVQKAPEPFNPFPPQPPQASLEALWNQPPRQEPKPTQSSDLWGQTPVYSKPPPTNIPPSNPPSYTNIPPSNPPTYTNIPPSNPPTYTNITPSNPPTYTNIPPSNPPYSNTLSSFPNNPTYSRPAETNPRVPPSHMENVWAGVSVPTNQPAKTNPAWQNNAWGTPTIPADVWTNQTDVQHQGGQGQSQTPSMKINLNLQEGQGPTMSQLKANPRSAMDFTTFQSAPVEPARPVDLEAKLMNLDNLELGQPAFSDPYPKYNYRGGRY</sequence>
<dbReference type="InterPro" id="IPR013809">
    <property type="entry name" value="ENTH"/>
</dbReference>
<accession>A0AAU9KA78</accession>
<dbReference type="InterPro" id="IPR008942">
    <property type="entry name" value="ENTH_VHS"/>
</dbReference>
<dbReference type="PANTHER" id="PTHR12276">
    <property type="entry name" value="EPSIN/ENT-RELATED"/>
    <property type="match status" value="1"/>
</dbReference>
<organism evidence="3 4">
    <name type="scientific">Blepharisma stoltei</name>
    <dbReference type="NCBI Taxonomy" id="1481888"/>
    <lineage>
        <taxon>Eukaryota</taxon>
        <taxon>Sar</taxon>
        <taxon>Alveolata</taxon>
        <taxon>Ciliophora</taxon>
        <taxon>Postciliodesmatophora</taxon>
        <taxon>Heterotrichea</taxon>
        <taxon>Heterotrichida</taxon>
        <taxon>Blepharismidae</taxon>
        <taxon>Blepharisma</taxon>
    </lineage>
</organism>
<feature type="region of interest" description="Disordered" evidence="1">
    <location>
        <begin position="149"/>
        <end position="212"/>
    </location>
</feature>
<dbReference type="Gene3D" id="1.25.40.90">
    <property type="match status" value="1"/>
</dbReference>
<gene>
    <name evidence="3" type="ORF">BSTOLATCC_MIC61203</name>
</gene>
<evidence type="ECO:0000256" key="1">
    <source>
        <dbReference type="SAM" id="MobiDB-lite"/>
    </source>
</evidence>
<dbReference type="PANTHER" id="PTHR12276:SF45">
    <property type="entry name" value="CLATHRIN INTERACTOR 1"/>
    <property type="match status" value="1"/>
</dbReference>
<dbReference type="Proteomes" id="UP001162131">
    <property type="component" value="Unassembled WGS sequence"/>
</dbReference>
<feature type="compositionally biased region" description="Pro residues" evidence="1">
    <location>
        <begin position="336"/>
        <end position="348"/>
    </location>
</feature>